<dbReference type="EMBL" id="JACYNR010000004">
    <property type="protein sequence ID" value="MBD8126065.1"/>
    <property type="molecule type" value="Genomic_DNA"/>
</dbReference>
<comment type="caution">
    <text evidence="1">The sequence shown here is derived from an EMBL/GenBank/DDBJ whole genome shotgun (WGS) entry which is preliminary data.</text>
</comment>
<proteinExistence type="predicted"/>
<organism evidence="1 2">
    <name type="scientific">Enterobacter agglomerans</name>
    <name type="common">Erwinia herbicola</name>
    <name type="synonym">Pantoea agglomerans</name>
    <dbReference type="NCBI Taxonomy" id="549"/>
    <lineage>
        <taxon>Bacteria</taxon>
        <taxon>Pseudomonadati</taxon>
        <taxon>Pseudomonadota</taxon>
        <taxon>Gammaproteobacteria</taxon>
        <taxon>Enterobacterales</taxon>
        <taxon>Erwiniaceae</taxon>
        <taxon>Pantoea</taxon>
        <taxon>Pantoea agglomerans group</taxon>
    </lineage>
</organism>
<reference evidence="1 2" key="1">
    <citation type="journal article" date="2020" name="FEMS Microbiol. Ecol.">
        <title>Temporal dynamics of bacterial communities during seed development and maturation.</title>
        <authorList>
            <person name="Chesneau G."/>
            <person name="Torres-Cortes G."/>
            <person name="Briand M."/>
            <person name="Darrasse A."/>
            <person name="Preveaux A."/>
            <person name="Marais C."/>
            <person name="Jacques M.A."/>
            <person name="Shade A."/>
            <person name="Barret M."/>
        </authorList>
    </citation>
    <scope>NUCLEOTIDE SEQUENCE [LARGE SCALE GENOMIC DNA]</scope>
    <source>
        <strain evidence="1 2">CFBP13709</strain>
    </source>
</reference>
<evidence type="ECO:0000313" key="2">
    <source>
        <dbReference type="Proteomes" id="UP000610459"/>
    </source>
</evidence>
<dbReference type="Proteomes" id="UP000610459">
    <property type="component" value="Unassembled WGS sequence"/>
</dbReference>
<evidence type="ECO:0000313" key="1">
    <source>
        <dbReference type="EMBL" id="MBD8126065.1"/>
    </source>
</evidence>
<sequence>MSAPGFAEDKSSDNETVIESYSVELGATRVIYNPANNGATIAVSNPNKYPMLVQTGVVTEDRVKAAPFVVTPPLFRLDAGQQSRLRLVMTGEAAAKDRETLYWMCATGIPPELGDAWAGKEVEKKKGASLDVKVKLSQCIKVLVRPASVKGKLADAVAQVKWVRKGNKLEASNPTPYYINLKSLEVGGKAVNLPDYISPFGSQSYSVPESASGKVTWSYINDYGGISRPVEAAVR</sequence>
<accession>A0ACC5PMN0</accession>
<name>A0ACC5PMN0_ENTAG</name>
<gene>
    <name evidence="1" type="ORF">IFT41_08060</name>
</gene>
<keyword evidence="2" id="KW-1185">Reference proteome</keyword>
<protein>
    <submittedName>
        <fullName evidence="1">Fimbria/pilus periplasmic chaperone</fullName>
    </submittedName>
</protein>